<dbReference type="AlphaFoldDB" id="A0A844H7K2"/>
<dbReference type="InterPro" id="IPR008327">
    <property type="entry name" value="Sig_transdc_resp-reg_antiterm"/>
</dbReference>
<dbReference type="InterPro" id="IPR005561">
    <property type="entry name" value="ANTAR"/>
</dbReference>
<dbReference type="InterPro" id="IPR049021">
    <property type="entry name" value="AmiR_N"/>
</dbReference>
<organism evidence="2 3">
    <name type="scientific">Paracoccus limosus</name>
    <dbReference type="NCBI Taxonomy" id="913252"/>
    <lineage>
        <taxon>Bacteria</taxon>
        <taxon>Pseudomonadati</taxon>
        <taxon>Pseudomonadota</taxon>
        <taxon>Alphaproteobacteria</taxon>
        <taxon>Rhodobacterales</taxon>
        <taxon>Paracoccaceae</taxon>
        <taxon>Paracoccus</taxon>
    </lineage>
</organism>
<reference evidence="2 3" key="1">
    <citation type="submission" date="2019-11" db="EMBL/GenBank/DDBJ databases">
        <authorList>
            <person name="Dong K."/>
        </authorList>
    </citation>
    <scope>NUCLEOTIDE SEQUENCE [LARGE SCALE GENOMIC DNA]</scope>
    <source>
        <strain evidence="2 3">JCM 17370</strain>
    </source>
</reference>
<dbReference type="InterPro" id="IPR011006">
    <property type="entry name" value="CheY-like_superfamily"/>
</dbReference>
<dbReference type="SMART" id="SM01012">
    <property type="entry name" value="ANTAR"/>
    <property type="match status" value="1"/>
</dbReference>
<evidence type="ECO:0000259" key="1">
    <source>
        <dbReference type="PROSITE" id="PS50921"/>
    </source>
</evidence>
<keyword evidence="3" id="KW-1185">Reference proteome</keyword>
<dbReference type="InterPro" id="IPR036388">
    <property type="entry name" value="WH-like_DNA-bd_sf"/>
</dbReference>
<dbReference type="PIRSF" id="PIRSF036382">
    <property type="entry name" value="RR_antiterm"/>
    <property type="match status" value="1"/>
</dbReference>
<dbReference type="GO" id="GO:0003723">
    <property type="term" value="F:RNA binding"/>
    <property type="evidence" value="ECO:0007669"/>
    <property type="project" value="InterPro"/>
</dbReference>
<dbReference type="SUPFAM" id="SSF52172">
    <property type="entry name" value="CheY-like"/>
    <property type="match status" value="1"/>
</dbReference>
<dbReference type="PROSITE" id="PS50921">
    <property type="entry name" value="ANTAR"/>
    <property type="match status" value="1"/>
</dbReference>
<dbReference type="Pfam" id="PF21332">
    <property type="entry name" value="AmiR_N"/>
    <property type="match status" value="1"/>
</dbReference>
<sequence length="191" mass="21045">MNVLVLHAPDADGELLVQHLSRMGCRVQTIWPASEALLAPCDVAIVAVDRDHHRTILPVVKGLQSDGTAVIAVVDYENPATLQLVLELGASAVIAKPIRLFGMLTTLLLSSAVRDRDMALRKRIAKLENRIATKRKVASAINILIELRQVTEHEAYHLLREQAMSQRISMDQVAASILQAHQVLKTKSSHM</sequence>
<dbReference type="Gene3D" id="1.10.10.10">
    <property type="entry name" value="Winged helix-like DNA-binding domain superfamily/Winged helix DNA-binding domain"/>
    <property type="match status" value="1"/>
</dbReference>
<proteinExistence type="predicted"/>
<protein>
    <submittedName>
        <fullName evidence="2">ANTAR domain-containing protein</fullName>
    </submittedName>
</protein>
<dbReference type="Proteomes" id="UP000442533">
    <property type="component" value="Unassembled WGS sequence"/>
</dbReference>
<gene>
    <name evidence="2" type="ORF">GL279_15695</name>
</gene>
<comment type="caution">
    <text evidence="2">The sequence shown here is derived from an EMBL/GenBank/DDBJ whole genome shotgun (WGS) entry which is preliminary data.</text>
</comment>
<feature type="domain" description="ANTAR" evidence="1">
    <location>
        <begin position="117"/>
        <end position="178"/>
    </location>
</feature>
<evidence type="ECO:0000313" key="3">
    <source>
        <dbReference type="Proteomes" id="UP000442533"/>
    </source>
</evidence>
<dbReference type="EMBL" id="WMIF01000027">
    <property type="protein sequence ID" value="MTH36045.1"/>
    <property type="molecule type" value="Genomic_DNA"/>
</dbReference>
<name>A0A844H7K2_9RHOB</name>
<accession>A0A844H7K2</accession>
<evidence type="ECO:0000313" key="2">
    <source>
        <dbReference type="EMBL" id="MTH36045.1"/>
    </source>
</evidence>
<dbReference type="Gene3D" id="3.40.50.2300">
    <property type="match status" value="1"/>
</dbReference>
<dbReference type="Pfam" id="PF03861">
    <property type="entry name" value="ANTAR"/>
    <property type="match status" value="1"/>
</dbReference>